<accession>A0A2N3R4P2</accession>
<keyword evidence="1" id="KW-1133">Transmembrane helix</keyword>
<evidence type="ECO:0000256" key="1">
    <source>
        <dbReference type="SAM" id="Phobius"/>
    </source>
</evidence>
<keyword evidence="1" id="KW-0472">Membrane</keyword>
<dbReference type="RefSeq" id="WP_101399286.1">
    <property type="nucleotide sequence ID" value="NZ_PCHH01000004.1"/>
</dbReference>
<gene>
    <name evidence="2" type="ORF">CQR50_1300</name>
</gene>
<organism evidence="2 3">
    <name type="scientific">Bifidobacterium pseudolongum subsp. globosum</name>
    <dbReference type="NCBI Taxonomy" id="1690"/>
    <lineage>
        <taxon>Bacteria</taxon>
        <taxon>Bacillati</taxon>
        <taxon>Actinomycetota</taxon>
        <taxon>Actinomycetes</taxon>
        <taxon>Bifidobacteriales</taxon>
        <taxon>Bifidobacteriaceae</taxon>
        <taxon>Bifidobacterium</taxon>
    </lineage>
</organism>
<keyword evidence="1" id="KW-0812">Transmembrane</keyword>
<evidence type="ECO:0000313" key="3">
    <source>
        <dbReference type="Proteomes" id="UP000233762"/>
    </source>
</evidence>
<feature type="transmembrane region" description="Helical" evidence="1">
    <location>
        <begin position="34"/>
        <end position="56"/>
    </location>
</feature>
<sequence length="68" mass="7348">MNNKTTRADVTLFLANTVCLLTALLAVLPTNNIALMIVLILVMLVNLAFAGARFFTKAGTQDTHEKNA</sequence>
<dbReference type="EMBL" id="PCHH01000004">
    <property type="protein sequence ID" value="PKV03592.1"/>
    <property type="molecule type" value="Genomic_DNA"/>
</dbReference>
<reference evidence="2 3" key="1">
    <citation type="submission" date="2017-10" db="EMBL/GenBank/DDBJ databases">
        <title>Bifidobacterium genomics.</title>
        <authorList>
            <person name="Lugli G.A."/>
            <person name="Milani C."/>
            <person name="Mancabelli L."/>
        </authorList>
    </citation>
    <scope>NUCLEOTIDE SEQUENCE [LARGE SCALE GENOMIC DNA]</scope>
    <source>
        <strain evidence="2 3">1520B</strain>
    </source>
</reference>
<comment type="caution">
    <text evidence="2">The sequence shown here is derived from an EMBL/GenBank/DDBJ whole genome shotgun (WGS) entry which is preliminary data.</text>
</comment>
<dbReference type="Proteomes" id="UP000233762">
    <property type="component" value="Unassembled WGS sequence"/>
</dbReference>
<name>A0A2N3R4P2_9BIFI</name>
<protein>
    <submittedName>
        <fullName evidence="2">Uncharacterized protein</fullName>
    </submittedName>
</protein>
<dbReference type="AlphaFoldDB" id="A0A2N3R4P2"/>
<proteinExistence type="predicted"/>
<feature type="transmembrane region" description="Helical" evidence="1">
    <location>
        <begin position="12"/>
        <end position="28"/>
    </location>
</feature>
<evidence type="ECO:0000313" key="2">
    <source>
        <dbReference type="EMBL" id="PKV03592.1"/>
    </source>
</evidence>